<keyword evidence="2 5" id="KW-0812">Transmembrane</keyword>
<gene>
    <name evidence="6" type="ORF">BU24DRAFT_381963</name>
</gene>
<keyword evidence="3 5" id="KW-1133">Transmembrane helix</keyword>
<dbReference type="InterPro" id="IPR050475">
    <property type="entry name" value="Prenyltransferase_related"/>
</dbReference>
<name>A0A6A5X5X0_9PLEO</name>
<dbReference type="PANTHER" id="PTHR42723">
    <property type="entry name" value="CHLOROPHYLL SYNTHASE"/>
    <property type="match status" value="1"/>
</dbReference>
<comment type="subcellular location">
    <subcellularLocation>
        <location evidence="1">Membrane</location>
        <topology evidence="1">Multi-pass membrane protein</topology>
    </subcellularLocation>
</comment>
<reference evidence="6" key="1">
    <citation type="journal article" date="2020" name="Stud. Mycol.">
        <title>101 Dothideomycetes genomes: a test case for predicting lifestyles and emergence of pathogens.</title>
        <authorList>
            <person name="Haridas S."/>
            <person name="Albert R."/>
            <person name="Binder M."/>
            <person name="Bloem J."/>
            <person name="Labutti K."/>
            <person name="Salamov A."/>
            <person name="Andreopoulos B."/>
            <person name="Baker S."/>
            <person name="Barry K."/>
            <person name="Bills G."/>
            <person name="Bluhm B."/>
            <person name="Cannon C."/>
            <person name="Castanera R."/>
            <person name="Culley D."/>
            <person name="Daum C."/>
            <person name="Ezra D."/>
            <person name="Gonzalez J."/>
            <person name="Henrissat B."/>
            <person name="Kuo A."/>
            <person name="Liang C."/>
            <person name="Lipzen A."/>
            <person name="Lutzoni F."/>
            <person name="Magnuson J."/>
            <person name="Mondo S."/>
            <person name="Nolan M."/>
            <person name="Ohm R."/>
            <person name="Pangilinan J."/>
            <person name="Park H.-J."/>
            <person name="Ramirez L."/>
            <person name="Alfaro M."/>
            <person name="Sun H."/>
            <person name="Tritt A."/>
            <person name="Yoshinaga Y."/>
            <person name="Zwiers L.-H."/>
            <person name="Turgeon B."/>
            <person name="Goodwin S."/>
            <person name="Spatafora J."/>
            <person name="Crous P."/>
            <person name="Grigoriev I."/>
        </authorList>
    </citation>
    <scope>NUCLEOTIDE SEQUENCE</scope>
    <source>
        <strain evidence="6">CBS 175.79</strain>
    </source>
</reference>
<feature type="transmembrane region" description="Helical" evidence="5">
    <location>
        <begin position="262"/>
        <end position="283"/>
    </location>
</feature>
<feature type="transmembrane region" description="Helical" evidence="5">
    <location>
        <begin position="295"/>
        <end position="314"/>
    </location>
</feature>
<dbReference type="Gene3D" id="1.10.357.140">
    <property type="entry name" value="UbiA prenyltransferase"/>
    <property type="match status" value="1"/>
</dbReference>
<organism evidence="6 7">
    <name type="scientific">Aaosphaeria arxii CBS 175.79</name>
    <dbReference type="NCBI Taxonomy" id="1450172"/>
    <lineage>
        <taxon>Eukaryota</taxon>
        <taxon>Fungi</taxon>
        <taxon>Dikarya</taxon>
        <taxon>Ascomycota</taxon>
        <taxon>Pezizomycotina</taxon>
        <taxon>Dothideomycetes</taxon>
        <taxon>Pleosporomycetidae</taxon>
        <taxon>Pleosporales</taxon>
        <taxon>Pleosporales incertae sedis</taxon>
        <taxon>Aaosphaeria</taxon>
    </lineage>
</organism>
<proteinExistence type="predicted"/>
<dbReference type="OrthoDB" id="434972at2759"/>
<dbReference type="CDD" id="cd13965">
    <property type="entry name" value="PT_UbiA_3"/>
    <property type="match status" value="1"/>
</dbReference>
<evidence type="ECO:0000313" key="7">
    <source>
        <dbReference type="Proteomes" id="UP000799778"/>
    </source>
</evidence>
<sequence length="316" mass="34635">MAFHKGLNKFRSAASAFSLRNATYHLHTLWLFTCDQNLDVILPCTVFAISAAMSGPLLSLPTLTVSDILCQSPVVLGWLWLMVLQCCLQNQRNETSVEEDRINKPWRPIPSDRLTCSQAERLLVVSSVMIAMVSSLLGVLPIWIIYTVAVIGYNDFGGGESNFVLRNAINSIGYACFLSSALKVAAGSGFMMTQEAGQWVGIMMLVIFTTIHAQDFRDEPGDSARGRSTIISAIGNTTARVALVAGILFWSIFIPLFMRAGIIASSLPWALGMGVAGMTLYGINKRNFALDAKMYKLWGVWMLSLTTMPLAHALRV</sequence>
<evidence type="ECO:0000256" key="3">
    <source>
        <dbReference type="ARBA" id="ARBA00022989"/>
    </source>
</evidence>
<keyword evidence="7" id="KW-1185">Reference proteome</keyword>
<keyword evidence="4 5" id="KW-0472">Membrane</keyword>
<dbReference type="GeneID" id="54282149"/>
<dbReference type="AlphaFoldDB" id="A0A6A5X5X0"/>
<feature type="transmembrane region" description="Helical" evidence="5">
    <location>
        <begin position="237"/>
        <end position="256"/>
    </location>
</feature>
<feature type="transmembrane region" description="Helical" evidence="5">
    <location>
        <begin position="122"/>
        <end position="146"/>
    </location>
</feature>
<dbReference type="InterPro" id="IPR044878">
    <property type="entry name" value="UbiA_sf"/>
</dbReference>
<dbReference type="GO" id="GO:0016765">
    <property type="term" value="F:transferase activity, transferring alkyl or aryl (other than methyl) groups"/>
    <property type="evidence" value="ECO:0007669"/>
    <property type="project" value="InterPro"/>
</dbReference>
<dbReference type="EMBL" id="ML978084">
    <property type="protein sequence ID" value="KAF2008395.1"/>
    <property type="molecule type" value="Genomic_DNA"/>
</dbReference>
<dbReference type="GO" id="GO:0016020">
    <property type="term" value="C:membrane"/>
    <property type="evidence" value="ECO:0007669"/>
    <property type="project" value="UniProtKB-SubCell"/>
</dbReference>
<evidence type="ECO:0000256" key="2">
    <source>
        <dbReference type="ARBA" id="ARBA00022692"/>
    </source>
</evidence>
<dbReference type="Proteomes" id="UP000799778">
    <property type="component" value="Unassembled WGS sequence"/>
</dbReference>
<evidence type="ECO:0008006" key="8">
    <source>
        <dbReference type="Google" id="ProtNLM"/>
    </source>
</evidence>
<dbReference type="Pfam" id="PF01040">
    <property type="entry name" value="UbiA"/>
    <property type="match status" value="1"/>
</dbReference>
<evidence type="ECO:0000256" key="5">
    <source>
        <dbReference type="SAM" id="Phobius"/>
    </source>
</evidence>
<feature type="transmembrane region" description="Helical" evidence="5">
    <location>
        <begin position="196"/>
        <end position="216"/>
    </location>
</feature>
<dbReference type="InterPro" id="IPR000537">
    <property type="entry name" value="UbiA_prenyltransferase"/>
</dbReference>
<evidence type="ECO:0000256" key="1">
    <source>
        <dbReference type="ARBA" id="ARBA00004141"/>
    </source>
</evidence>
<dbReference type="RefSeq" id="XP_033376734.1">
    <property type="nucleotide sequence ID" value="XM_033524752.1"/>
</dbReference>
<protein>
    <recommendedName>
        <fullName evidence="8">UbiA prenyltransferase</fullName>
    </recommendedName>
</protein>
<dbReference type="PANTHER" id="PTHR42723:SF1">
    <property type="entry name" value="CHLOROPHYLL SYNTHASE, CHLOROPLASTIC"/>
    <property type="match status" value="1"/>
</dbReference>
<evidence type="ECO:0000313" key="6">
    <source>
        <dbReference type="EMBL" id="KAF2008395.1"/>
    </source>
</evidence>
<accession>A0A6A5X5X0</accession>
<evidence type="ECO:0000256" key="4">
    <source>
        <dbReference type="ARBA" id="ARBA00023136"/>
    </source>
</evidence>